<dbReference type="GO" id="GO:0003677">
    <property type="term" value="F:DNA binding"/>
    <property type="evidence" value="ECO:0007669"/>
    <property type="project" value="InterPro"/>
</dbReference>
<dbReference type="GO" id="GO:0015074">
    <property type="term" value="P:DNA integration"/>
    <property type="evidence" value="ECO:0007669"/>
    <property type="project" value="InterPro"/>
</dbReference>
<gene>
    <name evidence="3" type="ORF">DWE98_19270</name>
</gene>
<evidence type="ECO:0000313" key="3">
    <source>
        <dbReference type="EMBL" id="RDJ22575.1"/>
    </source>
</evidence>
<organism evidence="3 4">
    <name type="scientific">Bosea caraganae</name>
    <dbReference type="NCBI Taxonomy" id="2763117"/>
    <lineage>
        <taxon>Bacteria</taxon>
        <taxon>Pseudomonadati</taxon>
        <taxon>Pseudomonadota</taxon>
        <taxon>Alphaproteobacteria</taxon>
        <taxon>Hyphomicrobiales</taxon>
        <taxon>Boseaceae</taxon>
        <taxon>Bosea</taxon>
    </lineage>
</organism>
<dbReference type="InterPro" id="IPR013762">
    <property type="entry name" value="Integrase-like_cat_sf"/>
</dbReference>
<dbReference type="OrthoDB" id="2078692at2"/>
<feature type="domain" description="Tyr recombinase" evidence="2">
    <location>
        <begin position="383"/>
        <end position="486"/>
    </location>
</feature>
<evidence type="ECO:0000259" key="2">
    <source>
        <dbReference type="Pfam" id="PF00589"/>
    </source>
</evidence>
<proteinExistence type="predicted"/>
<evidence type="ECO:0000256" key="1">
    <source>
        <dbReference type="ARBA" id="ARBA00023172"/>
    </source>
</evidence>
<dbReference type="AlphaFoldDB" id="A0A370L2U9"/>
<reference evidence="4" key="1">
    <citation type="submission" date="2018-07" db="EMBL/GenBank/DDBJ databases">
        <authorList>
            <person name="Safronova V.I."/>
            <person name="Chirak E.R."/>
            <person name="Sazanova A.L."/>
        </authorList>
    </citation>
    <scope>NUCLEOTIDE SEQUENCE [LARGE SCALE GENOMIC DNA]</scope>
    <source>
        <strain evidence="4">RCAM04685</strain>
    </source>
</reference>
<dbReference type="GO" id="GO:0006310">
    <property type="term" value="P:DNA recombination"/>
    <property type="evidence" value="ECO:0007669"/>
    <property type="project" value="UniProtKB-KW"/>
</dbReference>
<evidence type="ECO:0000313" key="4">
    <source>
        <dbReference type="Proteomes" id="UP000255207"/>
    </source>
</evidence>
<dbReference type="InterPro" id="IPR011010">
    <property type="entry name" value="DNA_brk_join_enz"/>
</dbReference>
<dbReference type="InterPro" id="IPR002104">
    <property type="entry name" value="Integrase_catalytic"/>
</dbReference>
<dbReference type="SUPFAM" id="SSF56349">
    <property type="entry name" value="DNA breaking-rejoining enzymes"/>
    <property type="match status" value="1"/>
</dbReference>
<comment type="caution">
    <text evidence="3">The sequence shown here is derived from an EMBL/GenBank/DDBJ whole genome shotgun (WGS) entry which is preliminary data.</text>
</comment>
<dbReference type="Gene3D" id="1.10.443.10">
    <property type="entry name" value="Intergrase catalytic core"/>
    <property type="match status" value="1"/>
</dbReference>
<dbReference type="Proteomes" id="UP000255207">
    <property type="component" value="Unassembled WGS sequence"/>
</dbReference>
<keyword evidence="4" id="KW-1185">Reference proteome</keyword>
<dbReference type="Pfam" id="PF00589">
    <property type="entry name" value="Phage_integrase"/>
    <property type="match status" value="1"/>
</dbReference>
<name>A0A370L2U9_9HYPH</name>
<protein>
    <submittedName>
        <fullName evidence="3">Site-specific integrase</fullName>
    </submittedName>
</protein>
<dbReference type="EMBL" id="QQTP01000010">
    <property type="protein sequence ID" value="RDJ22575.1"/>
    <property type="molecule type" value="Genomic_DNA"/>
</dbReference>
<sequence>MRLRSMPSMTRSLHHTIVVQRTDDGIAIPVLYISEPTSDGVEQLRVVPGLIEYLTAHRARSMTWMKLRARSLGLIHDYLRQRRQDFERAANATPIAIHRYALVEFTNYIRLGTVQNGEDPTGLHWQPCASPDQVTLLVQALDDYIKWQHQNGFGTKLPAGYETWDGTGESPFSAAETVRRLYAAKYAWEFSLLAHVKRTKGSAPSVPFIGQIERLARPAPVKSAKRFPDRYVIPFLSEPFFKDSGAVDALQRQDVVGRLMSILLAGTGKRQCEPLHFWVNDIQIVDGKPRVFLHHPAFSRVETPDGGSVTRETYLKERCGLKPRYLESTKYKAGWKNIKLSEGTCDRLHWLPIEDISQMFTDLYWEYTSNIRPALMRQRTGRGEDDHPFFFVSAGGARHNDDYEAAGDPYTTSAFRNSWERAFNRFSKRRPEAGLVLSKKAGTTPHGLRHLYGATLAKMGLPGPFIQAAMHHTSPHSHKIYTEATDVEINDWLKNGQANWPRSEWENR</sequence>
<accession>A0A370L2U9</accession>
<keyword evidence="1" id="KW-0233">DNA recombination</keyword>